<feature type="transmembrane region" description="Helical" evidence="3">
    <location>
        <begin position="115"/>
        <end position="133"/>
    </location>
</feature>
<dbReference type="Pfam" id="PF00990">
    <property type="entry name" value="GGDEF"/>
    <property type="match status" value="1"/>
</dbReference>
<evidence type="ECO:0000256" key="2">
    <source>
        <dbReference type="ARBA" id="ARBA00034247"/>
    </source>
</evidence>
<dbReference type="PROSITE" id="PS50887">
    <property type="entry name" value="GGDEF"/>
    <property type="match status" value="1"/>
</dbReference>
<feature type="transmembrane region" description="Helical" evidence="3">
    <location>
        <begin position="61"/>
        <end position="79"/>
    </location>
</feature>
<evidence type="ECO:0000259" key="4">
    <source>
        <dbReference type="PROSITE" id="PS50887"/>
    </source>
</evidence>
<dbReference type="OrthoDB" id="9812260at2"/>
<dbReference type="SUPFAM" id="SSF55073">
    <property type="entry name" value="Nucleotide cyclase"/>
    <property type="match status" value="1"/>
</dbReference>
<dbReference type="InterPro" id="IPR050469">
    <property type="entry name" value="Diguanylate_Cyclase"/>
</dbReference>
<proteinExistence type="predicted"/>
<dbReference type="AlphaFoldDB" id="A0A1I2TA76"/>
<feature type="domain" description="GGDEF" evidence="4">
    <location>
        <begin position="230"/>
        <end position="364"/>
    </location>
</feature>
<evidence type="ECO:0000256" key="3">
    <source>
        <dbReference type="SAM" id="Phobius"/>
    </source>
</evidence>
<keyword evidence="6" id="KW-1185">Reference proteome</keyword>
<dbReference type="CDD" id="cd01949">
    <property type="entry name" value="GGDEF"/>
    <property type="match status" value="1"/>
</dbReference>
<keyword evidence="3" id="KW-0472">Membrane</keyword>
<dbReference type="Proteomes" id="UP000199229">
    <property type="component" value="Unassembled WGS sequence"/>
</dbReference>
<evidence type="ECO:0000313" key="5">
    <source>
        <dbReference type="EMBL" id="SFG60137.1"/>
    </source>
</evidence>
<comment type="catalytic activity">
    <reaction evidence="2">
        <text>2 GTP = 3',3'-c-di-GMP + 2 diphosphate</text>
        <dbReference type="Rhea" id="RHEA:24898"/>
        <dbReference type="ChEBI" id="CHEBI:33019"/>
        <dbReference type="ChEBI" id="CHEBI:37565"/>
        <dbReference type="ChEBI" id="CHEBI:58805"/>
        <dbReference type="EC" id="2.7.7.65"/>
    </reaction>
</comment>
<keyword evidence="3" id="KW-1133">Transmembrane helix</keyword>
<dbReference type="SMART" id="SM00267">
    <property type="entry name" value="GGDEF"/>
    <property type="match status" value="1"/>
</dbReference>
<feature type="transmembrane region" description="Helical" evidence="3">
    <location>
        <begin position="164"/>
        <end position="183"/>
    </location>
</feature>
<dbReference type="PANTHER" id="PTHR45138:SF9">
    <property type="entry name" value="DIGUANYLATE CYCLASE DGCM-RELATED"/>
    <property type="match status" value="1"/>
</dbReference>
<dbReference type="InterPro" id="IPR043128">
    <property type="entry name" value="Rev_trsase/Diguanyl_cyclase"/>
</dbReference>
<dbReference type="NCBIfam" id="TIGR00254">
    <property type="entry name" value="GGDEF"/>
    <property type="match status" value="1"/>
</dbReference>
<dbReference type="InterPro" id="IPR029787">
    <property type="entry name" value="Nucleotide_cyclase"/>
</dbReference>
<feature type="transmembrane region" description="Helical" evidence="3">
    <location>
        <begin position="32"/>
        <end position="55"/>
    </location>
</feature>
<gene>
    <name evidence="5" type="ORF">SAMN05192565_106129</name>
</gene>
<evidence type="ECO:0000256" key="1">
    <source>
        <dbReference type="ARBA" id="ARBA00012528"/>
    </source>
</evidence>
<evidence type="ECO:0000313" key="6">
    <source>
        <dbReference type="Proteomes" id="UP000199229"/>
    </source>
</evidence>
<dbReference type="PANTHER" id="PTHR45138">
    <property type="entry name" value="REGULATORY COMPONENTS OF SENSORY TRANSDUCTION SYSTEM"/>
    <property type="match status" value="1"/>
</dbReference>
<accession>A0A1I2TA76</accession>
<dbReference type="EMBL" id="FOPM01000006">
    <property type="protein sequence ID" value="SFG60137.1"/>
    <property type="molecule type" value="Genomic_DNA"/>
</dbReference>
<organism evidence="5 6">
    <name type="scientific">Methylobacterium gossipiicola</name>
    <dbReference type="NCBI Taxonomy" id="582675"/>
    <lineage>
        <taxon>Bacteria</taxon>
        <taxon>Pseudomonadati</taxon>
        <taxon>Pseudomonadota</taxon>
        <taxon>Alphaproteobacteria</taxon>
        <taxon>Hyphomicrobiales</taxon>
        <taxon>Methylobacteriaceae</taxon>
        <taxon>Methylobacterium</taxon>
    </lineage>
</organism>
<dbReference type="RefSeq" id="WP_091970345.1">
    <property type="nucleotide sequence ID" value="NZ_FOPM01000006.1"/>
</dbReference>
<dbReference type="STRING" id="582675.SAMN05192565_106129"/>
<keyword evidence="3" id="KW-0812">Transmembrane</keyword>
<dbReference type="GO" id="GO:0052621">
    <property type="term" value="F:diguanylate cyclase activity"/>
    <property type="evidence" value="ECO:0007669"/>
    <property type="project" value="UniProtKB-EC"/>
</dbReference>
<sequence>MYPPPLNPALRWIAEIGADLPEAVQRRLRSGFYTSVVPLVVGSFNTTAVALVAFLRSGHPAFAAIALADLLLLGLRVRLLRSVNTSSGPIFATGLLWAALHGLMIALVVTSADVAMSIVALASGLGAAGGIIGRNFAAPRYAMAQVLLIDLGYKISFCLGNPEFLPLILLQTAIFILMNRAILKQQRTFAIQAILGEAESRRQSVTDPLTGLLNRRGLEDAFEARDGTTRNRVLFYLDLDGFKQVNDRLGHAVGDALLCDVGRRLCETVGPDETICRLGGDEFLLLTGPRDDREAGRHAARIITAIAAPYHIDASVYARIGVSIGIARENAAGDGSLAELMQRADKALYAAKTAGRGCYILHGADAAASPADRIGHAA</sequence>
<feature type="transmembrane region" description="Helical" evidence="3">
    <location>
        <begin position="91"/>
        <end position="109"/>
    </location>
</feature>
<reference evidence="6" key="1">
    <citation type="submission" date="2016-10" db="EMBL/GenBank/DDBJ databases">
        <authorList>
            <person name="Varghese N."/>
            <person name="Submissions S."/>
        </authorList>
    </citation>
    <scope>NUCLEOTIDE SEQUENCE [LARGE SCALE GENOMIC DNA]</scope>
    <source>
        <strain evidence="6">Gh-105</strain>
    </source>
</reference>
<protein>
    <recommendedName>
        <fullName evidence="1">diguanylate cyclase</fullName>
        <ecNumber evidence="1">2.7.7.65</ecNumber>
    </recommendedName>
</protein>
<dbReference type="InterPro" id="IPR000160">
    <property type="entry name" value="GGDEF_dom"/>
</dbReference>
<name>A0A1I2TA76_9HYPH</name>
<dbReference type="EC" id="2.7.7.65" evidence="1"/>
<dbReference type="Gene3D" id="3.30.70.270">
    <property type="match status" value="1"/>
</dbReference>